<accession>A0A327KSU9</accession>
<comment type="caution">
    <text evidence="1">The sequence shown here is derived from an EMBL/GenBank/DDBJ whole genome shotgun (WGS) entry which is preliminary data.</text>
</comment>
<keyword evidence="2" id="KW-1185">Reference proteome</keyword>
<name>A0A327KSU9_9BRAD</name>
<reference evidence="1 2" key="1">
    <citation type="submission" date="2017-07" db="EMBL/GenBank/DDBJ databases">
        <title>Draft Genome Sequences of Select Purple Nonsulfur Bacteria.</title>
        <authorList>
            <person name="Lasarre B."/>
            <person name="Mckinlay J.B."/>
        </authorList>
    </citation>
    <scope>NUCLEOTIDE SEQUENCE [LARGE SCALE GENOMIC DNA]</scope>
    <source>
        <strain evidence="1 2">DSM 11907</strain>
    </source>
</reference>
<dbReference type="RefSeq" id="WP_111356113.1">
    <property type="nucleotide sequence ID" value="NZ_NHSK01000156.1"/>
</dbReference>
<dbReference type="AlphaFoldDB" id="A0A327KSU9"/>
<sequence>MSAAIISADPSGIVVHSDGATFDPRDSYRLLALHSKVVRLTHVPALLVGFGCEGFTETMAMCRSPLWRDFDDMLGRLADDVHATRAYLRGTVRRGRPCSALVVAGGWSAARSAFELWQCLITDEDGDAVPALERLGDCVVLPMPSDEALTAAGFLVDDRVAITPDRIIDFFEVQRAEPGRSVTMSDDSAPGHVVGGFVESTTLTMVDGQPRIISTIVHRWPDIIGEPIRPGGGHVDIAAGARTAAVSPARD</sequence>
<protein>
    <submittedName>
        <fullName evidence="1">Uncharacterized protein</fullName>
    </submittedName>
</protein>
<proteinExistence type="predicted"/>
<dbReference type="Proteomes" id="UP000248863">
    <property type="component" value="Unassembled WGS sequence"/>
</dbReference>
<dbReference type="EMBL" id="NPEU01000034">
    <property type="protein sequence ID" value="RAI40723.1"/>
    <property type="molecule type" value="Genomic_DNA"/>
</dbReference>
<organism evidence="1 2">
    <name type="scientific">Rhodoplanes elegans</name>
    <dbReference type="NCBI Taxonomy" id="29408"/>
    <lineage>
        <taxon>Bacteria</taxon>
        <taxon>Pseudomonadati</taxon>
        <taxon>Pseudomonadota</taxon>
        <taxon>Alphaproteobacteria</taxon>
        <taxon>Hyphomicrobiales</taxon>
        <taxon>Nitrobacteraceae</taxon>
        <taxon>Rhodoplanes</taxon>
    </lineage>
</organism>
<dbReference type="OrthoDB" id="7905691at2"/>
<evidence type="ECO:0000313" key="2">
    <source>
        <dbReference type="Proteomes" id="UP000248863"/>
    </source>
</evidence>
<gene>
    <name evidence="1" type="ORF">CH338_05395</name>
</gene>
<evidence type="ECO:0000313" key="1">
    <source>
        <dbReference type="EMBL" id="RAI40723.1"/>
    </source>
</evidence>